<dbReference type="InterPro" id="IPR001841">
    <property type="entry name" value="Znf_RING"/>
</dbReference>
<evidence type="ECO:0000256" key="2">
    <source>
        <dbReference type="ARBA" id="ARBA00022737"/>
    </source>
</evidence>
<dbReference type="Proteomes" id="UP000215335">
    <property type="component" value="Unassembled WGS sequence"/>
</dbReference>
<dbReference type="PANTHER" id="PTHR24166">
    <property type="entry name" value="ROLLING PEBBLES, ISOFORM B"/>
    <property type="match status" value="1"/>
</dbReference>
<gene>
    <name evidence="14" type="ORF">TSAR_008506</name>
</gene>
<feature type="region of interest" description="Disordered" evidence="12">
    <location>
        <begin position="117"/>
        <end position="151"/>
    </location>
</feature>
<comment type="similarity">
    <text evidence="9">Belongs to the TANC family.</text>
</comment>
<dbReference type="InterPro" id="IPR058056">
    <property type="entry name" value="WH_TANC1/2"/>
</dbReference>
<evidence type="ECO:0000256" key="3">
    <source>
        <dbReference type="ARBA" id="ARBA00022771"/>
    </source>
</evidence>
<dbReference type="SMART" id="SM00248">
    <property type="entry name" value="ANK"/>
    <property type="match status" value="5"/>
</dbReference>
<keyword evidence="7 10" id="KW-0040">ANK repeat</keyword>
<dbReference type="SUPFAM" id="SSF57850">
    <property type="entry name" value="RING/U-box"/>
    <property type="match status" value="1"/>
</dbReference>
<dbReference type="Gene3D" id="1.25.40.20">
    <property type="entry name" value="Ankyrin repeat-containing domain"/>
    <property type="match status" value="1"/>
</dbReference>
<evidence type="ECO:0000256" key="12">
    <source>
        <dbReference type="SAM" id="MobiDB-lite"/>
    </source>
</evidence>
<dbReference type="PROSITE" id="PS50089">
    <property type="entry name" value="ZF_RING_2"/>
    <property type="match status" value="1"/>
</dbReference>
<dbReference type="InterPro" id="IPR036770">
    <property type="entry name" value="Ankyrin_rpt-contain_sf"/>
</dbReference>
<feature type="compositionally biased region" description="Low complexity" evidence="12">
    <location>
        <begin position="318"/>
        <end position="334"/>
    </location>
</feature>
<keyword evidence="2" id="KW-0677">Repeat</keyword>
<dbReference type="InterPro" id="IPR011990">
    <property type="entry name" value="TPR-like_helical_dom_sf"/>
</dbReference>
<feature type="region of interest" description="Disordered" evidence="12">
    <location>
        <begin position="424"/>
        <end position="444"/>
    </location>
</feature>
<dbReference type="PANTHER" id="PTHR24166:SF55">
    <property type="entry name" value="ROLLING PEBBLES, ISOFORM B"/>
    <property type="match status" value="1"/>
</dbReference>
<dbReference type="STRING" id="543379.A0A232F145"/>
<keyword evidence="6" id="KW-0770">Synapse</keyword>
<dbReference type="Pfam" id="PF00023">
    <property type="entry name" value="Ank"/>
    <property type="match status" value="1"/>
</dbReference>
<protein>
    <recommendedName>
        <fullName evidence="13">RING-type domain-containing protein</fullName>
    </recommendedName>
</protein>
<evidence type="ECO:0000256" key="1">
    <source>
        <dbReference type="ARBA" id="ARBA00022553"/>
    </source>
</evidence>
<evidence type="ECO:0000256" key="5">
    <source>
        <dbReference type="ARBA" id="ARBA00022833"/>
    </source>
</evidence>
<keyword evidence="15" id="KW-1185">Reference proteome</keyword>
<dbReference type="OrthoDB" id="5958958at2759"/>
<dbReference type="InterPro" id="IPR019734">
    <property type="entry name" value="TPR_rpt"/>
</dbReference>
<feature type="repeat" description="ANK" evidence="10">
    <location>
        <begin position="1104"/>
        <end position="1136"/>
    </location>
</feature>
<dbReference type="Pfam" id="PF12796">
    <property type="entry name" value="Ank_2"/>
    <property type="match status" value="1"/>
</dbReference>
<dbReference type="InterPro" id="IPR050889">
    <property type="entry name" value="Dendritic_Spine_Reg/Scaffold"/>
</dbReference>
<dbReference type="GO" id="GO:0008270">
    <property type="term" value="F:zinc ion binding"/>
    <property type="evidence" value="ECO:0007669"/>
    <property type="project" value="UniProtKB-KW"/>
</dbReference>
<dbReference type="PROSITE" id="PS50088">
    <property type="entry name" value="ANK_REPEAT"/>
    <property type="match status" value="3"/>
</dbReference>
<evidence type="ECO:0000256" key="8">
    <source>
        <dbReference type="ARBA" id="ARBA00034110"/>
    </source>
</evidence>
<organism evidence="14 15">
    <name type="scientific">Trichomalopsis sarcophagae</name>
    <dbReference type="NCBI Taxonomy" id="543379"/>
    <lineage>
        <taxon>Eukaryota</taxon>
        <taxon>Metazoa</taxon>
        <taxon>Ecdysozoa</taxon>
        <taxon>Arthropoda</taxon>
        <taxon>Hexapoda</taxon>
        <taxon>Insecta</taxon>
        <taxon>Pterygota</taxon>
        <taxon>Neoptera</taxon>
        <taxon>Endopterygota</taxon>
        <taxon>Hymenoptera</taxon>
        <taxon>Apocrita</taxon>
        <taxon>Proctotrupomorpha</taxon>
        <taxon>Chalcidoidea</taxon>
        <taxon>Pteromalidae</taxon>
        <taxon>Pteromalinae</taxon>
        <taxon>Trichomalopsis</taxon>
    </lineage>
</organism>
<accession>A0A232F145</accession>
<evidence type="ECO:0000256" key="11">
    <source>
        <dbReference type="PROSITE-ProRule" id="PRU00175"/>
    </source>
</evidence>
<dbReference type="PROSITE" id="PS50297">
    <property type="entry name" value="ANK_REP_REGION"/>
    <property type="match status" value="3"/>
</dbReference>
<comment type="caution">
    <text evidence="14">The sequence shown here is derived from an EMBL/GenBank/DDBJ whole genome shotgun (WGS) entry which is preliminary data.</text>
</comment>
<dbReference type="GO" id="GO:0098794">
    <property type="term" value="C:postsynapse"/>
    <property type="evidence" value="ECO:0007669"/>
    <property type="project" value="UniProtKB-SubCell"/>
</dbReference>
<dbReference type="EMBL" id="NNAY01001305">
    <property type="protein sequence ID" value="OXU24414.1"/>
    <property type="molecule type" value="Genomic_DNA"/>
</dbReference>
<evidence type="ECO:0000256" key="4">
    <source>
        <dbReference type="ARBA" id="ARBA00022803"/>
    </source>
</evidence>
<evidence type="ECO:0000313" key="14">
    <source>
        <dbReference type="EMBL" id="OXU24414.1"/>
    </source>
</evidence>
<proteinExistence type="inferred from homology"/>
<feature type="region of interest" description="Disordered" evidence="12">
    <location>
        <begin position="316"/>
        <end position="354"/>
    </location>
</feature>
<dbReference type="SMART" id="SM00028">
    <property type="entry name" value="TPR"/>
    <property type="match status" value="3"/>
</dbReference>
<evidence type="ECO:0000256" key="6">
    <source>
        <dbReference type="ARBA" id="ARBA00023018"/>
    </source>
</evidence>
<evidence type="ECO:0000313" key="15">
    <source>
        <dbReference type="Proteomes" id="UP000215335"/>
    </source>
</evidence>
<evidence type="ECO:0000256" key="9">
    <source>
        <dbReference type="ARBA" id="ARBA00038259"/>
    </source>
</evidence>
<feature type="region of interest" description="Disordered" evidence="12">
    <location>
        <begin position="282"/>
        <end position="301"/>
    </location>
</feature>
<dbReference type="InterPro" id="IPR058018">
    <property type="entry name" value="AAA_lid_TANC1/2"/>
</dbReference>
<keyword evidence="3 11" id="KW-0863">Zinc-finger</keyword>
<sequence length="1393" mass="152721">MITDLAQIRALVESTGALNGGSICPSCEMPFDKGKKRRLIDSCGHERCYSCLFRSEACPLCAHEARRSRLHDNDDDEPDDDATDFQQLNYFNANHCIDWLENSSTVNSLCGSPRPKLKFAGRTHTPTQRSQELNDEGKCPKGKPPILPESAASRHKAPGMAQSCPTPPAQRKKFFLNAKALRSPFGSSRLSKREAPASEQNLTENPSALSAWMTASWEGKSQWPGLVLGKIRSLWSSSQGSTSDGLNQLIDASDKLPGRNTFYRELFARVVVFIAHDESVSPKPLTESALPPKSSGRRSGNSDLYMRLGLLLGHPRPSSSASGGDLASSVSLAQRPPPSRPASAQHLQTHHHHDVSAVSIASLASLEARTHASTNTSPVSTLTGTSSEAEVAAAALRSPLKSKGNEAIFNRAALIRITLENNAFQTPTGKGKGKKSRDCDSAGSLASISTSASTSMSMSMSVSVSGLSNGSASPMTSRRHSVTTSQPGQIDENAFKNRRTCARRSARTSNFKGSAADSRIRFLQQHAQLMLKPLFFEVPLLESDPLFTGRHWLLQELKSLVDGSSPGALISGSPGAGKTALILQLVDHSCFGRKRDQRAQSGIGGNGKIETREIDEDQELEINASAGTARMSIQQTNEKIRELASHVVAYHFCQADNNSTCLVPDLIHSLAAQLCQAPQLASYREYLLSEPHLQGSLSQKECTVDPDLALLRGIIEPLFSLRKAGRLPERNMVILIDSVCEAEYHRPDRGDTIASFLTRHAPNFPSWLKLVITVRSQLADCTKQLPYTRICLDKSINHNDATGVNVSRDLADYINYRLAQSSAIQANVTAVVNGKAESSCSATQTRFATHLLSLANGSFLFAKLTLDLLESGHLVAKSASYKVLPVSLAQIYLLHFNLRFPTAASFDKVQPLLGVCLAALYPLTLPEIFYSVNSLNNNFVVSWEDFLQRFKMLSGFLVKRLDNTYMFFHPSFREWLMRRDEGESTKFLCDLRLGHAAIAFRLSRLEAPLDGERALELGHHILKAHGFSALMLVAREGHWGTAERLLEGSLSRNKEEDVEVTTHLLKQKDPVGRSALSLAASEGHTNLIDLLLDKGAVLEDTDKEGLTALAWACVRGRLNAAQSLIERGADVNACDKTGRTPLDLAAFQGNPKLVQLLLERGAAIEHVDLHGMRPLDRAIGCRNIPVVQCFLRRGAKLGPATWAMAAGKPDILLILLNKLLEDGNVLYRKARLKEASHRYSYALRKFPTSPEQSQGPEHEDQNHVLAHIQSFAQLKMNFLLNLSRCKRKMEECEEAIELADEALKIRPLSYEAFYARAKAKLDADRLDEALDDIQEGLRVAPPQNRQDRRVLASLRDEIISRIEGTGIGSSKSGFGSCSSKTRIRASVDTLTEL</sequence>
<feature type="domain" description="RING-type" evidence="13">
    <location>
        <begin position="24"/>
        <end position="61"/>
    </location>
</feature>
<dbReference type="Pfam" id="PF25520">
    <property type="entry name" value="AAA_lid_TANC1"/>
    <property type="match status" value="1"/>
</dbReference>
<evidence type="ECO:0000256" key="10">
    <source>
        <dbReference type="PROSITE-ProRule" id="PRU00023"/>
    </source>
</evidence>
<comment type="subcellular location">
    <subcellularLocation>
        <location evidence="8">Postsynapse</location>
    </subcellularLocation>
</comment>
<reference evidence="14 15" key="1">
    <citation type="journal article" date="2017" name="Curr. Biol.">
        <title>The Evolution of Venom by Co-option of Single-Copy Genes.</title>
        <authorList>
            <person name="Martinson E.O."/>
            <person name="Mrinalini"/>
            <person name="Kelkar Y.D."/>
            <person name="Chang C.H."/>
            <person name="Werren J.H."/>
        </authorList>
    </citation>
    <scope>NUCLEOTIDE SEQUENCE [LARGE SCALE GENOMIC DNA]</scope>
    <source>
        <strain evidence="14 15">Alberta</strain>
        <tissue evidence="14">Whole body</tissue>
    </source>
</reference>
<keyword evidence="4" id="KW-0802">TPR repeat</keyword>
<feature type="compositionally biased region" description="Low complexity" evidence="12">
    <location>
        <begin position="463"/>
        <end position="473"/>
    </location>
</feature>
<dbReference type="Gene3D" id="1.25.40.10">
    <property type="entry name" value="Tetratricopeptide repeat domain"/>
    <property type="match status" value="1"/>
</dbReference>
<name>A0A232F145_9HYME</name>
<feature type="repeat" description="ANK" evidence="10">
    <location>
        <begin position="1137"/>
        <end position="1169"/>
    </location>
</feature>
<dbReference type="InterPro" id="IPR002110">
    <property type="entry name" value="Ankyrin_rpt"/>
</dbReference>
<dbReference type="SUPFAM" id="SSF48452">
    <property type="entry name" value="TPR-like"/>
    <property type="match status" value="1"/>
</dbReference>
<dbReference type="Pfam" id="PF25521">
    <property type="entry name" value="WHD_TANC1"/>
    <property type="match status" value="1"/>
</dbReference>
<feature type="repeat" description="ANK" evidence="10">
    <location>
        <begin position="1071"/>
        <end position="1103"/>
    </location>
</feature>
<feature type="region of interest" description="Disordered" evidence="12">
    <location>
        <begin position="463"/>
        <end position="494"/>
    </location>
</feature>
<dbReference type="SUPFAM" id="SSF48403">
    <property type="entry name" value="Ankyrin repeat"/>
    <property type="match status" value="1"/>
</dbReference>
<evidence type="ECO:0000256" key="7">
    <source>
        <dbReference type="ARBA" id="ARBA00023043"/>
    </source>
</evidence>
<keyword evidence="1" id="KW-0597">Phosphoprotein</keyword>
<keyword evidence="3 11" id="KW-0479">Metal-binding</keyword>
<keyword evidence="5" id="KW-0862">Zinc</keyword>
<evidence type="ECO:0000259" key="13">
    <source>
        <dbReference type="PROSITE" id="PS50089"/>
    </source>
</evidence>